<dbReference type="eggNOG" id="ENOG502RND5">
    <property type="taxonomic scope" value="Eukaryota"/>
</dbReference>
<gene>
    <name evidence="1" type="ORF">TRIREDRAFT_102454</name>
</gene>
<dbReference type="GeneID" id="18480398"/>
<accession>G0R9A7</accession>
<evidence type="ECO:0000313" key="2">
    <source>
        <dbReference type="Proteomes" id="UP000008984"/>
    </source>
</evidence>
<feature type="non-terminal residue" evidence="1">
    <location>
        <position position="1"/>
    </location>
</feature>
<proteinExistence type="predicted"/>
<evidence type="ECO:0000313" key="1">
    <source>
        <dbReference type="EMBL" id="EGR52162.1"/>
    </source>
</evidence>
<keyword evidence="2" id="KW-1185">Reference proteome</keyword>
<name>G0R9A7_HYPJQ</name>
<dbReference type="KEGG" id="tre:TRIREDRAFT_102454"/>
<dbReference type="OrthoDB" id="4923153at2759"/>
<dbReference type="Proteomes" id="UP000008984">
    <property type="component" value="Unassembled WGS sequence"/>
</dbReference>
<protein>
    <submittedName>
        <fullName evidence="1">Predicted protein</fullName>
    </submittedName>
</protein>
<dbReference type="VEuPathDB" id="FungiDB:TRIREDRAFT_102454"/>
<dbReference type="RefSeq" id="XP_006961139.1">
    <property type="nucleotide sequence ID" value="XM_006961077.1"/>
</dbReference>
<dbReference type="AlphaFoldDB" id="G0R9A7"/>
<dbReference type="EMBL" id="GL985056">
    <property type="protein sequence ID" value="EGR52162.1"/>
    <property type="molecule type" value="Genomic_DNA"/>
</dbReference>
<organism evidence="2">
    <name type="scientific">Hypocrea jecorina (strain QM6a)</name>
    <name type="common">Trichoderma reesei</name>
    <dbReference type="NCBI Taxonomy" id="431241"/>
    <lineage>
        <taxon>Eukaryota</taxon>
        <taxon>Fungi</taxon>
        <taxon>Dikarya</taxon>
        <taxon>Ascomycota</taxon>
        <taxon>Pezizomycotina</taxon>
        <taxon>Sordariomycetes</taxon>
        <taxon>Hypocreomycetidae</taxon>
        <taxon>Hypocreales</taxon>
        <taxon>Hypocreaceae</taxon>
        <taxon>Trichoderma</taxon>
    </lineage>
</organism>
<reference evidence="1 2" key="1">
    <citation type="journal article" date="2008" name="Nat. Biotechnol.">
        <title>Genome sequencing and analysis of the biomass-degrading fungus Trichoderma reesei (syn. Hypocrea jecorina).</title>
        <authorList>
            <person name="Martinez D."/>
            <person name="Berka R.M."/>
            <person name="Henrissat B."/>
            <person name="Saloheimo M."/>
            <person name="Arvas M."/>
            <person name="Baker S.E."/>
            <person name="Chapman J."/>
            <person name="Chertkov O."/>
            <person name="Coutinho P.M."/>
            <person name="Cullen D."/>
            <person name="Danchin E.G."/>
            <person name="Grigoriev I.V."/>
            <person name="Harris P."/>
            <person name="Jackson M."/>
            <person name="Kubicek C.P."/>
            <person name="Han C.S."/>
            <person name="Ho I."/>
            <person name="Larrondo L.F."/>
            <person name="de Leon A.L."/>
            <person name="Magnuson J.K."/>
            <person name="Merino S."/>
            <person name="Misra M."/>
            <person name="Nelson B."/>
            <person name="Putnam N."/>
            <person name="Robbertse B."/>
            <person name="Salamov A.A."/>
            <person name="Schmoll M."/>
            <person name="Terry A."/>
            <person name="Thayer N."/>
            <person name="Westerholm-Parvinen A."/>
            <person name="Schoch C.L."/>
            <person name="Yao J."/>
            <person name="Barabote R."/>
            <person name="Nelson M.A."/>
            <person name="Detter C."/>
            <person name="Bruce D."/>
            <person name="Kuske C.R."/>
            <person name="Xie G."/>
            <person name="Richardson P."/>
            <person name="Rokhsar D.S."/>
            <person name="Lucas S.M."/>
            <person name="Rubin E.M."/>
            <person name="Dunn-Coleman N."/>
            <person name="Ward M."/>
            <person name="Brettin T.S."/>
        </authorList>
    </citation>
    <scope>NUCLEOTIDE SEQUENCE [LARGE SCALE GENOMIC DNA]</scope>
    <source>
        <strain evidence="1 2">QM6a</strain>
    </source>
</reference>
<sequence length="130" mass="14800">YTSSILIQVHGGSRMRLKSKQLKKDREDNIRVVMTATQAALAEFNERLASRQREFQQQREKRRLDCLTELLEIADRKAAIEDKMGSISAKAHAEAQELEAMMMAGYEGRAKDATLALDKMTGKPMEEKQE</sequence>
<dbReference type="HOGENOM" id="CLU_154059_0_0_1"/>